<comment type="caution">
    <text evidence="1">The sequence shown here is derived from an EMBL/GenBank/DDBJ whole genome shotgun (WGS) entry which is preliminary data.</text>
</comment>
<dbReference type="OrthoDB" id="3779164at2759"/>
<protein>
    <submittedName>
        <fullName evidence="1">Uncharacterized protein</fullName>
    </submittedName>
</protein>
<sequence length="335" mass="38053">MAAIPTLASISDALQDCGDSHASQWLRYLHRTADLVNLSFSTERESMFNHVLRDHGVVSGMPYLTFECLSAPAAQKPFCDPRMDNTIKLRALYLGQCVHSVILSTPLLTYLSNDCGFRICEYDIHVSPKVATWCTNKKEYNNWPLHSVLFLAPSFLPTTATASDPFKDPGMILDPSSSQMGFEETISCAKKYFRDKFESFEGHSSRPLGSHLSRFKADLLTSPSSMHDHYAQFRQEISLRAICNVLYEEVEQRMGGAKAVINLEEPEWKRFLEALGLRLEHEMGQLRTQLDNIEFAGCEEDMEYRGRQLMSQYDKEGYRNMIAPVPGVILSSDRR</sequence>
<proteinExistence type="predicted"/>
<keyword evidence="2" id="KW-1185">Reference proteome</keyword>
<evidence type="ECO:0000313" key="2">
    <source>
        <dbReference type="Proteomes" id="UP000799764"/>
    </source>
</evidence>
<gene>
    <name evidence="1" type="ORF">P171DRAFT_487083</name>
</gene>
<reference evidence="1" key="1">
    <citation type="journal article" date="2020" name="Stud. Mycol.">
        <title>101 Dothideomycetes genomes: a test case for predicting lifestyles and emergence of pathogens.</title>
        <authorList>
            <person name="Haridas S."/>
            <person name="Albert R."/>
            <person name="Binder M."/>
            <person name="Bloem J."/>
            <person name="Labutti K."/>
            <person name="Salamov A."/>
            <person name="Andreopoulos B."/>
            <person name="Baker S."/>
            <person name="Barry K."/>
            <person name="Bills G."/>
            <person name="Bluhm B."/>
            <person name="Cannon C."/>
            <person name="Castanera R."/>
            <person name="Culley D."/>
            <person name="Daum C."/>
            <person name="Ezra D."/>
            <person name="Gonzalez J."/>
            <person name="Henrissat B."/>
            <person name="Kuo A."/>
            <person name="Liang C."/>
            <person name="Lipzen A."/>
            <person name="Lutzoni F."/>
            <person name="Magnuson J."/>
            <person name="Mondo S."/>
            <person name="Nolan M."/>
            <person name="Ohm R."/>
            <person name="Pangilinan J."/>
            <person name="Park H.-J."/>
            <person name="Ramirez L."/>
            <person name="Alfaro M."/>
            <person name="Sun H."/>
            <person name="Tritt A."/>
            <person name="Yoshinaga Y."/>
            <person name="Zwiers L.-H."/>
            <person name="Turgeon B."/>
            <person name="Goodwin S."/>
            <person name="Spatafora J."/>
            <person name="Crous P."/>
            <person name="Grigoriev I."/>
        </authorList>
    </citation>
    <scope>NUCLEOTIDE SEQUENCE</scope>
    <source>
        <strain evidence="1">CBS 690.94</strain>
    </source>
</reference>
<dbReference type="AlphaFoldDB" id="A0A9P4PHL5"/>
<evidence type="ECO:0000313" key="1">
    <source>
        <dbReference type="EMBL" id="KAF2443129.1"/>
    </source>
</evidence>
<name>A0A9P4PHL5_9PLEO</name>
<dbReference type="EMBL" id="MU001503">
    <property type="protein sequence ID" value="KAF2443129.1"/>
    <property type="molecule type" value="Genomic_DNA"/>
</dbReference>
<dbReference type="Proteomes" id="UP000799764">
    <property type="component" value="Unassembled WGS sequence"/>
</dbReference>
<accession>A0A9P4PHL5</accession>
<organism evidence="1 2">
    <name type="scientific">Karstenula rhodostoma CBS 690.94</name>
    <dbReference type="NCBI Taxonomy" id="1392251"/>
    <lineage>
        <taxon>Eukaryota</taxon>
        <taxon>Fungi</taxon>
        <taxon>Dikarya</taxon>
        <taxon>Ascomycota</taxon>
        <taxon>Pezizomycotina</taxon>
        <taxon>Dothideomycetes</taxon>
        <taxon>Pleosporomycetidae</taxon>
        <taxon>Pleosporales</taxon>
        <taxon>Massarineae</taxon>
        <taxon>Didymosphaeriaceae</taxon>
        <taxon>Karstenula</taxon>
    </lineage>
</organism>